<dbReference type="KEGG" id="dfi:AXF13_08305"/>
<dbReference type="Proteomes" id="UP000069241">
    <property type="component" value="Chromosome"/>
</dbReference>
<dbReference type="AlphaFoldDB" id="A0A120KM34"/>
<name>A0A120KM34_9BACT</name>
<protein>
    <submittedName>
        <fullName evidence="1">Uncharacterized protein</fullName>
    </submittedName>
</protein>
<gene>
    <name evidence="1" type="ORF">AXF13_08305</name>
</gene>
<evidence type="ECO:0000313" key="1">
    <source>
        <dbReference type="EMBL" id="AMD90124.1"/>
    </source>
</evidence>
<keyword evidence="2" id="KW-1185">Reference proteome</keyword>
<sequence>MKFFSLNHTRPNQRPVHLIQKLLSLIFLIQSKQQESECQLLQIGRHITESLKEGAELAAKDLVGLFAIEVSFRFPRENRRLWIRQIIFIENQIGWDGVSVLIHKQPMRHSKLNRLLRGLPGAAVIGFVQETSAPVYDWCKTSHSFYIVFEKRIPPKFANKDIGNAGSPILEHNYNYKGQQTHCIKTAAKIKQ</sequence>
<organism evidence="1 2">
    <name type="scientific">Desulfovibrio fairfieldensis</name>
    <dbReference type="NCBI Taxonomy" id="44742"/>
    <lineage>
        <taxon>Bacteria</taxon>
        <taxon>Pseudomonadati</taxon>
        <taxon>Thermodesulfobacteriota</taxon>
        <taxon>Desulfovibrionia</taxon>
        <taxon>Desulfovibrionales</taxon>
        <taxon>Desulfovibrionaceae</taxon>
        <taxon>Desulfovibrio</taxon>
    </lineage>
</organism>
<reference evidence="2" key="1">
    <citation type="submission" date="2016-02" db="EMBL/GenBank/DDBJ databases">
        <authorList>
            <person name="Holder M.E."/>
            <person name="Ajami N.J."/>
            <person name="Petrosino J.F."/>
        </authorList>
    </citation>
    <scope>NUCLEOTIDE SEQUENCE [LARGE SCALE GENOMIC DNA]</scope>
    <source>
        <strain evidence="2">CCUG 45958</strain>
    </source>
</reference>
<accession>A0A120KM34</accession>
<evidence type="ECO:0000313" key="2">
    <source>
        <dbReference type="Proteomes" id="UP000069241"/>
    </source>
</evidence>
<proteinExistence type="predicted"/>
<dbReference type="EMBL" id="CP014229">
    <property type="protein sequence ID" value="AMD90124.1"/>
    <property type="molecule type" value="Genomic_DNA"/>
</dbReference>